<keyword evidence="1 2" id="KW-0694">RNA-binding</keyword>
<evidence type="ECO:0000313" key="4">
    <source>
        <dbReference type="EMBL" id="KAJ0201669.1"/>
    </source>
</evidence>
<dbReference type="AlphaFoldDB" id="A0A9R1X7J8"/>
<evidence type="ECO:0000313" key="5">
    <source>
        <dbReference type="Proteomes" id="UP000235145"/>
    </source>
</evidence>
<dbReference type="SUPFAM" id="SSF54928">
    <property type="entry name" value="RNA-binding domain, RBD"/>
    <property type="match status" value="1"/>
</dbReference>
<gene>
    <name evidence="4" type="ORF">LSAT_V11C600330310</name>
</gene>
<keyword evidence="5" id="KW-1185">Reference proteome</keyword>
<dbReference type="GO" id="GO:0005737">
    <property type="term" value="C:cytoplasm"/>
    <property type="evidence" value="ECO:0000318"/>
    <property type="project" value="GO_Central"/>
</dbReference>
<reference evidence="4 5" key="1">
    <citation type="journal article" date="2017" name="Nat. Commun.">
        <title>Genome assembly with in vitro proximity ligation data and whole-genome triplication in lettuce.</title>
        <authorList>
            <person name="Reyes-Chin-Wo S."/>
            <person name="Wang Z."/>
            <person name="Yang X."/>
            <person name="Kozik A."/>
            <person name="Arikit S."/>
            <person name="Song C."/>
            <person name="Xia L."/>
            <person name="Froenicke L."/>
            <person name="Lavelle D.O."/>
            <person name="Truco M.J."/>
            <person name="Xia R."/>
            <person name="Zhu S."/>
            <person name="Xu C."/>
            <person name="Xu H."/>
            <person name="Xu X."/>
            <person name="Cox K."/>
            <person name="Korf I."/>
            <person name="Meyers B.C."/>
            <person name="Michelmore R.W."/>
        </authorList>
    </citation>
    <scope>NUCLEOTIDE SEQUENCE [LARGE SCALE GENOMIC DNA]</scope>
    <source>
        <strain evidence="5">cv. Salinas</strain>
        <tissue evidence="4">Seedlings</tissue>
    </source>
</reference>
<dbReference type="Pfam" id="PF00076">
    <property type="entry name" value="RRM_1"/>
    <property type="match status" value="1"/>
</dbReference>
<evidence type="ECO:0000256" key="2">
    <source>
        <dbReference type="PROSITE-ProRule" id="PRU00176"/>
    </source>
</evidence>
<dbReference type="EMBL" id="NBSK02000006">
    <property type="protein sequence ID" value="KAJ0201669.1"/>
    <property type="molecule type" value="Genomic_DNA"/>
</dbReference>
<dbReference type="Proteomes" id="UP000235145">
    <property type="component" value="Unassembled WGS sequence"/>
</dbReference>
<dbReference type="InterPro" id="IPR052462">
    <property type="entry name" value="SLIRP/GR-RBP-like"/>
</dbReference>
<dbReference type="PANTHER" id="PTHR48027">
    <property type="entry name" value="HETEROGENEOUS NUCLEAR RIBONUCLEOPROTEIN 87F-RELATED"/>
    <property type="match status" value="1"/>
</dbReference>
<dbReference type="InterPro" id="IPR012677">
    <property type="entry name" value="Nucleotide-bd_a/b_plait_sf"/>
</dbReference>
<dbReference type="PROSITE" id="PS50102">
    <property type="entry name" value="RRM"/>
    <property type="match status" value="1"/>
</dbReference>
<proteinExistence type="predicted"/>
<dbReference type="InterPro" id="IPR035979">
    <property type="entry name" value="RBD_domain_sf"/>
</dbReference>
<accession>A0A9R1X7J8</accession>
<evidence type="ECO:0000259" key="3">
    <source>
        <dbReference type="PROSITE" id="PS50102"/>
    </source>
</evidence>
<sequence>MAFLSRFSNLLKPLGSKHVRIGLCTSNSPLFPSPKSMSAAKLFIGGLAYEMDESDLQEVFQQYGSLIEVKIVTDRDSGRSRGFGFITYISRNAASNALWHMDGKVLYGRRIKVELARQHCPRPLVRVNESGLEVNESGFEVNEFLYDSLDDSRYESLNGYEEELKREWKNLMKAYVEEAREYVSYLVSQGILNPPNNQVKTTISKPCQIKK</sequence>
<protein>
    <recommendedName>
        <fullName evidence="3">RRM domain-containing protein</fullName>
    </recommendedName>
</protein>
<organism evidence="4 5">
    <name type="scientific">Lactuca sativa</name>
    <name type="common">Garden lettuce</name>
    <dbReference type="NCBI Taxonomy" id="4236"/>
    <lineage>
        <taxon>Eukaryota</taxon>
        <taxon>Viridiplantae</taxon>
        <taxon>Streptophyta</taxon>
        <taxon>Embryophyta</taxon>
        <taxon>Tracheophyta</taxon>
        <taxon>Spermatophyta</taxon>
        <taxon>Magnoliopsida</taxon>
        <taxon>eudicotyledons</taxon>
        <taxon>Gunneridae</taxon>
        <taxon>Pentapetalae</taxon>
        <taxon>asterids</taxon>
        <taxon>campanulids</taxon>
        <taxon>Asterales</taxon>
        <taxon>Asteraceae</taxon>
        <taxon>Cichorioideae</taxon>
        <taxon>Cichorieae</taxon>
        <taxon>Lactucinae</taxon>
        <taxon>Lactuca</taxon>
    </lineage>
</organism>
<dbReference type="Gene3D" id="3.30.70.330">
    <property type="match status" value="1"/>
</dbReference>
<dbReference type="GO" id="GO:0003729">
    <property type="term" value="F:mRNA binding"/>
    <property type="evidence" value="ECO:0000318"/>
    <property type="project" value="GO_Central"/>
</dbReference>
<evidence type="ECO:0000256" key="1">
    <source>
        <dbReference type="ARBA" id="ARBA00022884"/>
    </source>
</evidence>
<dbReference type="SMART" id="SM00360">
    <property type="entry name" value="RRM"/>
    <property type="match status" value="1"/>
</dbReference>
<comment type="caution">
    <text evidence="4">The sequence shown here is derived from an EMBL/GenBank/DDBJ whole genome shotgun (WGS) entry which is preliminary data.</text>
</comment>
<feature type="domain" description="RRM" evidence="3">
    <location>
        <begin position="40"/>
        <end position="118"/>
    </location>
</feature>
<name>A0A9R1X7J8_LACSA</name>
<dbReference type="InterPro" id="IPR000504">
    <property type="entry name" value="RRM_dom"/>
</dbReference>